<evidence type="ECO:0000256" key="1">
    <source>
        <dbReference type="ARBA" id="ARBA00004283"/>
    </source>
</evidence>
<evidence type="ECO:0000259" key="2">
    <source>
        <dbReference type="PROSITE" id="PS51072"/>
    </source>
</evidence>
<dbReference type="InterPro" id="IPR028565">
    <property type="entry name" value="MHD"/>
</dbReference>
<dbReference type="KEGG" id="aqu:105316101"/>
<dbReference type="InParanoid" id="A0A1X7SLW9"/>
<dbReference type="InterPro" id="IPR018808">
    <property type="entry name" value="Muniscin_C"/>
</dbReference>
<dbReference type="GO" id="GO:0005576">
    <property type="term" value="C:extracellular region"/>
    <property type="evidence" value="ECO:0007669"/>
    <property type="project" value="InterPro"/>
</dbReference>
<dbReference type="EnsemblMetazoa" id="XM_011410905.2">
    <property type="protein sequence ID" value="XP_011409207.2"/>
    <property type="gene ID" value="LOC105316101"/>
</dbReference>
<dbReference type="eggNOG" id="KOG2398">
    <property type="taxonomic scope" value="Eukaryota"/>
</dbReference>
<dbReference type="EnsemblMetazoa" id="Aqu2.1.03019_001">
    <property type="protein sequence ID" value="Aqu2.1.03019_001"/>
    <property type="gene ID" value="Aqu2.1.03019"/>
</dbReference>
<sequence length="141" mass="15344">MTSFWKCESSSTVFRLDYTYTPDVFPSKSKPNLTNLSATITVGGGVTSADPQPKGAWSDDKSTMVWKLPDVSSDKEIDTCTIRSRFEVSSGPTVPTPALIQFMCDGSTLSGVAMAVENPAYKISLHKNKCFSGKYMAEPIK</sequence>
<dbReference type="AlphaFoldDB" id="A0A1X7SLW9"/>
<evidence type="ECO:0000313" key="4">
    <source>
        <dbReference type="Proteomes" id="UP000007879"/>
    </source>
</evidence>
<dbReference type="Proteomes" id="UP000007879">
    <property type="component" value="Unassembled WGS sequence"/>
</dbReference>
<feature type="domain" description="MHD" evidence="2">
    <location>
        <begin position="1"/>
        <end position="141"/>
    </location>
</feature>
<dbReference type="SUPFAM" id="SSF48647">
    <property type="entry name" value="Fungal elicitin"/>
    <property type="match status" value="1"/>
</dbReference>
<reference evidence="4" key="1">
    <citation type="journal article" date="2010" name="Nature">
        <title>The Amphimedon queenslandica genome and the evolution of animal complexity.</title>
        <authorList>
            <person name="Srivastava M."/>
            <person name="Simakov O."/>
            <person name="Chapman J."/>
            <person name="Fahey B."/>
            <person name="Gauthier M.E."/>
            <person name="Mitros T."/>
            <person name="Richards G.S."/>
            <person name="Conaco C."/>
            <person name="Dacre M."/>
            <person name="Hellsten U."/>
            <person name="Larroux C."/>
            <person name="Putnam N.H."/>
            <person name="Stanke M."/>
            <person name="Adamska M."/>
            <person name="Darling A."/>
            <person name="Degnan S.M."/>
            <person name="Oakley T.H."/>
            <person name="Plachetzki D.C."/>
            <person name="Zhai Y."/>
            <person name="Adamski M."/>
            <person name="Calcino A."/>
            <person name="Cummins S.F."/>
            <person name="Goodstein D.M."/>
            <person name="Harris C."/>
            <person name="Jackson D.J."/>
            <person name="Leys S.P."/>
            <person name="Shu S."/>
            <person name="Woodcroft B.J."/>
            <person name="Vervoort M."/>
            <person name="Kosik K.S."/>
            <person name="Manning G."/>
            <person name="Degnan B.M."/>
            <person name="Rokhsar D.S."/>
        </authorList>
    </citation>
    <scope>NUCLEOTIDE SEQUENCE [LARGE SCALE GENOMIC DNA]</scope>
</reference>
<evidence type="ECO:0000313" key="3">
    <source>
        <dbReference type="EnsemblMetazoa" id="Aqu2.1.03019_001"/>
    </source>
</evidence>
<reference evidence="3" key="2">
    <citation type="submission" date="2017-05" db="UniProtKB">
        <authorList>
            <consortium name="EnsemblMetazoa"/>
        </authorList>
    </citation>
    <scope>IDENTIFICATION</scope>
</reference>
<dbReference type="InterPro" id="IPR036470">
    <property type="entry name" value="Elicitin_sf"/>
</dbReference>
<comment type="subcellular location">
    <subcellularLocation>
        <location evidence="1">Membrane</location>
        <location evidence="1">Clathrin-coated pit</location>
        <topology evidence="1">Peripheral membrane protein</topology>
        <orientation evidence="1">Cytoplasmic side</orientation>
    </subcellularLocation>
</comment>
<name>A0A1X7SLW9_AMPQE</name>
<protein>
    <recommendedName>
        <fullName evidence="2">MHD domain-containing protein</fullName>
    </recommendedName>
</protein>
<accession>A0A1X7SLW9</accession>
<keyword evidence="4" id="KW-1185">Reference proteome</keyword>
<dbReference type="STRING" id="400682.A0A1X7SLW9"/>
<organism evidence="3">
    <name type="scientific">Amphimedon queenslandica</name>
    <name type="common">Sponge</name>
    <dbReference type="NCBI Taxonomy" id="400682"/>
    <lineage>
        <taxon>Eukaryota</taxon>
        <taxon>Metazoa</taxon>
        <taxon>Porifera</taxon>
        <taxon>Demospongiae</taxon>
        <taxon>Heteroscleromorpha</taxon>
        <taxon>Haplosclerida</taxon>
        <taxon>Niphatidae</taxon>
        <taxon>Amphimedon</taxon>
    </lineage>
</organism>
<dbReference type="PROSITE" id="PS51072">
    <property type="entry name" value="MHD"/>
    <property type="match status" value="1"/>
</dbReference>
<dbReference type="OMA" id="IDTCTIR"/>
<dbReference type="OrthoDB" id="5593455at2759"/>
<proteinExistence type="predicted"/>
<gene>
    <name evidence="3" type="primary">105316101</name>
</gene>
<dbReference type="GO" id="GO:0005905">
    <property type="term" value="C:clathrin-coated pit"/>
    <property type="evidence" value="ECO:0007669"/>
    <property type="project" value="UniProtKB-SubCell"/>
</dbReference>
<dbReference type="Pfam" id="PF10291">
    <property type="entry name" value="muHD"/>
    <property type="match status" value="1"/>
</dbReference>